<dbReference type="OrthoDB" id="529194at2759"/>
<proteinExistence type="inferred from homology"/>
<evidence type="ECO:0000256" key="3">
    <source>
        <dbReference type="ARBA" id="ARBA00023128"/>
    </source>
</evidence>
<dbReference type="PANTHER" id="PTHR46749">
    <property type="entry name" value="COMPLEX III ASSEMBLY FACTOR LYRM7"/>
    <property type="match status" value="1"/>
</dbReference>
<dbReference type="InterPro" id="IPR045298">
    <property type="entry name" value="Complex1_LYR_LYRM7"/>
</dbReference>
<evidence type="ECO:0000256" key="2">
    <source>
        <dbReference type="ARBA" id="ARBA00009508"/>
    </source>
</evidence>
<keyword evidence="4" id="KW-0143">Chaperone</keyword>
<dbReference type="CDD" id="cd20267">
    <property type="entry name" value="Complex1_LYR_LYRM7"/>
    <property type="match status" value="1"/>
</dbReference>
<comment type="subcellular location">
    <subcellularLocation>
        <location evidence="1">Mitochondrion matrix</location>
    </subcellularLocation>
</comment>
<accession>A0A8S9XFV4</accession>
<dbReference type="PANTHER" id="PTHR46749:SF1">
    <property type="entry name" value="COMPLEX III ASSEMBLY FACTOR LYRM7"/>
    <property type="match status" value="1"/>
</dbReference>
<gene>
    <name evidence="5" type="ORF">GE061_017738</name>
</gene>
<dbReference type="GO" id="GO:0044183">
    <property type="term" value="F:protein folding chaperone"/>
    <property type="evidence" value="ECO:0007669"/>
    <property type="project" value="TreeGrafter"/>
</dbReference>
<reference evidence="5" key="1">
    <citation type="journal article" date="2021" name="Mol. Ecol. Resour.">
        <title>Apolygus lucorum genome provides insights into omnivorousness and mesophyll feeding.</title>
        <authorList>
            <person name="Liu Y."/>
            <person name="Liu H."/>
            <person name="Wang H."/>
            <person name="Huang T."/>
            <person name="Liu B."/>
            <person name="Yang B."/>
            <person name="Yin L."/>
            <person name="Li B."/>
            <person name="Zhang Y."/>
            <person name="Zhang S."/>
            <person name="Jiang F."/>
            <person name="Zhang X."/>
            <person name="Ren Y."/>
            <person name="Wang B."/>
            <person name="Wang S."/>
            <person name="Lu Y."/>
            <person name="Wu K."/>
            <person name="Fan W."/>
            <person name="Wang G."/>
        </authorList>
    </citation>
    <scope>NUCLEOTIDE SEQUENCE</scope>
    <source>
        <strain evidence="5">12Hb</strain>
    </source>
</reference>
<dbReference type="EMBL" id="WIXP02000008">
    <property type="protein sequence ID" value="KAF6206505.1"/>
    <property type="molecule type" value="Genomic_DNA"/>
</dbReference>
<dbReference type="GO" id="GO:0034551">
    <property type="term" value="P:mitochondrial respiratory chain complex III assembly"/>
    <property type="evidence" value="ECO:0007669"/>
    <property type="project" value="InterPro"/>
</dbReference>
<keyword evidence="3" id="KW-0496">Mitochondrion</keyword>
<name>A0A8S9XFV4_APOLU</name>
<dbReference type="AlphaFoldDB" id="A0A8S9XFV4"/>
<comment type="similarity">
    <text evidence="2">Belongs to the complex I LYR family.</text>
</comment>
<dbReference type="GO" id="GO:0005759">
    <property type="term" value="C:mitochondrial matrix"/>
    <property type="evidence" value="ECO:0007669"/>
    <property type="project" value="UniProtKB-SubCell"/>
</dbReference>
<evidence type="ECO:0000313" key="6">
    <source>
        <dbReference type="Proteomes" id="UP000466442"/>
    </source>
</evidence>
<sequence length="131" mass="15203">MASNQLRKEVLRAFKSLHRTRLHVFEGDLRALNAARDKINEEFKKNKVVEDGEKIKEMLGFTKAVEEELRTTVIQARETEPGKYTLRISPETTKLDNFPFDPNSRSIEGVQLHNFLQKGSIFWVNRCLSNL</sequence>
<evidence type="ECO:0000313" key="5">
    <source>
        <dbReference type="EMBL" id="KAF6206505.1"/>
    </source>
</evidence>
<evidence type="ECO:0000256" key="4">
    <source>
        <dbReference type="ARBA" id="ARBA00023186"/>
    </source>
</evidence>
<comment type="caution">
    <text evidence="5">The sequence shown here is derived from an EMBL/GenBank/DDBJ whole genome shotgun (WGS) entry which is preliminary data.</text>
</comment>
<organism evidence="5 6">
    <name type="scientific">Apolygus lucorum</name>
    <name type="common">Small green plant bug</name>
    <name type="synonym">Lygocoris lucorum</name>
    <dbReference type="NCBI Taxonomy" id="248454"/>
    <lineage>
        <taxon>Eukaryota</taxon>
        <taxon>Metazoa</taxon>
        <taxon>Ecdysozoa</taxon>
        <taxon>Arthropoda</taxon>
        <taxon>Hexapoda</taxon>
        <taxon>Insecta</taxon>
        <taxon>Pterygota</taxon>
        <taxon>Neoptera</taxon>
        <taxon>Paraneoptera</taxon>
        <taxon>Hemiptera</taxon>
        <taxon>Heteroptera</taxon>
        <taxon>Panheteroptera</taxon>
        <taxon>Cimicomorpha</taxon>
        <taxon>Miridae</taxon>
        <taxon>Mirini</taxon>
        <taxon>Apolygus</taxon>
    </lineage>
</organism>
<keyword evidence="6" id="KW-1185">Reference proteome</keyword>
<dbReference type="Proteomes" id="UP000466442">
    <property type="component" value="Unassembled WGS sequence"/>
</dbReference>
<evidence type="ECO:0008006" key="7">
    <source>
        <dbReference type="Google" id="ProtNLM"/>
    </source>
</evidence>
<dbReference type="InterPro" id="IPR050435">
    <property type="entry name" value="MZM1/LYRM7"/>
</dbReference>
<evidence type="ECO:0000256" key="1">
    <source>
        <dbReference type="ARBA" id="ARBA00004305"/>
    </source>
</evidence>
<protein>
    <recommendedName>
        <fullName evidence="7">Complex III assembly factor LYRM7</fullName>
    </recommendedName>
</protein>